<dbReference type="AlphaFoldDB" id="A0A918XB56"/>
<evidence type="ECO:0000313" key="3">
    <source>
        <dbReference type="Proteomes" id="UP000654947"/>
    </source>
</evidence>
<evidence type="ECO:0000313" key="2">
    <source>
        <dbReference type="EMBL" id="GHD23844.1"/>
    </source>
</evidence>
<feature type="region of interest" description="Disordered" evidence="1">
    <location>
        <begin position="1"/>
        <end position="53"/>
    </location>
</feature>
<feature type="region of interest" description="Disordered" evidence="1">
    <location>
        <begin position="102"/>
        <end position="140"/>
    </location>
</feature>
<comment type="caution">
    <text evidence="2">The sequence shown here is derived from an EMBL/GenBank/DDBJ whole genome shotgun (WGS) entry which is preliminary data.</text>
</comment>
<feature type="compositionally biased region" description="Basic and acidic residues" evidence="1">
    <location>
        <begin position="22"/>
        <end position="33"/>
    </location>
</feature>
<reference evidence="2 3" key="1">
    <citation type="journal article" date="2014" name="Int. J. Syst. Evol. Microbiol.">
        <title>Complete genome sequence of Corynebacterium casei LMG S-19264T (=DSM 44701T), isolated from a smear-ripened cheese.</title>
        <authorList>
            <consortium name="US DOE Joint Genome Institute (JGI-PGF)"/>
            <person name="Walter F."/>
            <person name="Albersmeier A."/>
            <person name="Kalinowski J."/>
            <person name="Ruckert C."/>
        </authorList>
    </citation>
    <scope>NUCLEOTIDE SEQUENCE [LARGE SCALE GENOMIC DNA]</scope>
    <source>
        <strain evidence="2 3">KCTC 19473</strain>
    </source>
</reference>
<keyword evidence="3" id="KW-1185">Reference proteome</keyword>
<dbReference type="Proteomes" id="UP000654947">
    <property type="component" value="Unassembled WGS sequence"/>
</dbReference>
<sequence>MWAQKRVSPHRVFGLNRGKAPPPKEREETETGPRPKGVSALNHTKSRAPAHLHGARSPSLQTLLLSSVCSWFYVCGPVPRSWGRALSVAGVHTPWRAALYAPSPPPAGRGLAPAELKGRARAHASPVRWGSRGSGRPETA</sequence>
<proteinExistence type="predicted"/>
<protein>
    <submittedName>
        <fullName evidence="2">Uncharacterized protein</fullName>
    </submittedName>
</protein>
<organism evidence="2 3">
    <name type="scientific">Nocardiopsis kunsanensis</name>
    <dbReference type="NCBI Taxonomy" id="141693"/>
    <lineage>
        <taxon>Bacteria</taxon>
        <taxon>Bacillati</taxon>
        <taxon>Actinomycetota</taxon>
        <taxon>Actinomycetes</taxon>
        <taxon>Streptosporangiales</taxon>
        <taxon>Nocardiopsidaceae</taxon>
        <taxon>Nocardiopsis</taxon>
    </lineage>
</organism>
<dbReference type="EMBL" id="BMXL01000007">
    <property type="protein sequence ID" value="GHD23844.1"/>
    <property type="molecule type" value="Genomic_DNA"/>
</dbReference>
<gene>
    <name evidence="2" type="ORF">GCM10007147_19550</name>
</gene>
<name>A0A918XB56_9ACTN</name>
<accession>A0A918XB56</accession>
<feature type="compositionally biased region" description="Basic residues" evidence="1">
    <location>
        <begin position="44"/>
        <end position="53"/>
    </location>
</feature>
<evidence type="ECO:0000256" key="1">
    <source>
        <dbReference type="SAM" id="MobiDB-lite"/>
    </source>
</evidence>